<reference evidence="2 3" key="1">
    <citation type="submission" date="2016-10" db="EMBL/GenBank/DDBJ databases">
        <authorList>
            <person name="de Groot N.N."/>
        </authorList>
    </citation>
    <scope>NUCLEOTIDE SEQUENCE [LARGE SCALE GENOMIC DNA]</scope>
    <source>
        <strain evidence="2 3">DSM 22024</strain>
    </source>
</reference>
<name>A0A1H1MJU0_9ACTN</name>
<dbReference type="SUPFAM" id="SSF53597">
    <property type="entry name" value="Dihydrofolate reductase-like"/>
    <property type="match status" value="1"/>
</dbReference>
<gene>
    <name evidence="2" type="ORF">SAMN04489717_0851</name>
</gene>
<organism evidence="2 3">
    <name type="scientific">Actinopolymorpha singaporensis</name>
    <dbReference type="NCBI Taxonomy" id="117157"/>
    <lineage>
        <taxon>Bacteria</taxon>
        <taxon>Bacillati</taxon>
        <taxon>Actinomycetota</taxon>
        <taxon>Actinomycetes</taxon>
        <taxon>Propionibacteriales</taxon>
        <taxon>Actinopolymorphaceae</taxon>
        <taxon>Actinopolymorpha</taxon>
    </lineage>
</organism>
<dbReference type="InterPro" id="IPR002734">
    <property type="entry name" value="RibDG_C"/>
</dbReference>
<dbReference type="GO" id="GO:0008703">
    <property type="term" value="F:5-amino-6-(5-phosphoribosylamino)uracil reductase activity"/>
    <property type="evidence" value="ECO:0007669"/>
    <property type="project" value="InterPro"/>
</dbReference>
<feature type="domain" description="Bacterial bifunctional deaminase-reductase C-terminal" evidence="1">
    <location>
        <begin position="2"/>
        <end position="185"/>
    </location>
</feature>
<keyword evidence="3" id="KW-1185">Reference proteome</keyword>
<dbReference type="OrthoDB" id="3471498at2"/>
<dbReference type="STRING" id="117157.SAMN04489717_0851"/>
<dbReference type="Gene3D" id="3.40.430.10">
    <property type="entry name" value="Dihydrofolate Reductase, subunit A"/>
    <property type="match status" value="1"/>
</dbReference>
<dbReference type="EMBL" id="LT629732">
    <property type="protein sequence ID" value="SDR86882.1"/>
    <property type="molecule type" value="Genomic_DNA"/>
</dbReference>
<dbReference type="InterPro" id="IPR024072">
    <property type="entry name" value="DHFR-like_dom_sf"/>
</dbReference>
<dbReference type="AlphaFoldDB" id="A0A1H1MJU0"/>
<protein>
    <submittedName>
        <fullName evidence="2">Dihydrofolate reductase</fullName>
    </submittedName>
</protein>
<proteinExistence type="predicted"/>
<dbReference type="PANTHER" id="PTHR38011:SF2">
    <property type="entry name" value="BIFUNCTIONAL DEAMINASE-REDUCTASE DOMAIN PROTEIN"/>
    <property type="match status" value="1"/>
</dbReference>
<dbReference type="PANTHER" id="PTHR38011">
    <property type="entry name" value="DIHYDROFOLATE REDUCTASE FAMILY PROTEIN (AFU_ORTHOLOGUE AFUA_8G06820)"/>
    <property type="match status" value="1"/>
</dbReference>
<dbReference type="GO" id="GO:0009231">
    <property type="term" value="P:riboflavin biosynthetic process"/>
    <property type="evidence" value="ECO:0007669"/>
    <property type="project" value="InterPro"/>
</dbReference>
<dbReference type="InterPro" id="IPR050765">
    <property type="entry name" value="Riboflavin_Biosynth_HTPR"/>
</dbReference>
<evidence type="ECO:0000313" key="3">
    <source>
        <dbReference type="Proteomes" id="UP000198983"/>
    </source>
</evidence>
<accession>A0A1H1MJU0</accession>
<sequence length="213" mass="22643">MKLTVHTFLTVDGVMQGPGGVEEDPSGGFTRGGWLVPHADQDMGKIVDGWFARAEAILLGRTTFVMMRDFWKQITDPDNPAATALNGLPKYLVSNTVTEPDWNDTTVLSGDGVLAEIARLKERPGGELQVHGSCRLARTLHEAGLVDEYRLLTFPVAVGAGKRLFTAEAPATGFRLVESASTSAGATYAALAPTPFTTGGIQAVDGKEQLVEG</sequence>
<dbReference type="Pfam" id="PF01872">
    <property type="entry name" value="RibD_C"/>
    <property type="match status" value="1"/>
</dbReference>
<dbReference type="RefSeq" id="WP_092650718.1">
    <property type="nucleotide sequence ID" value="NZ_LT629732.1"/>
</dbReference>
<dbReference type="Proteomes" id="UP000198983">
    <property type="component" value="Chromosome I"/>
</dbReference>
<evidence type="ECO:0000313" key="2">
    <source>
        <dbReference type="EMBL" id="SDR86882.1"/>
    </source>
</evidence>
<evidence type="ECO:0000259" key="1">
    <source>
        <dbReference type="Pfam" id="PF01872"/>
    </source>
</evidence>